<evidence type="ECO:0000313" key="3">
    <source>
        <dbReference type="EMBL" id="KZX13037.1"/>
    </source>
</evidence>
<dbReference type="Proteomes" id="UP000077428">
    <property type="component" value="Unassembled WGS sequence"/>
</dbReference>
<comment type="caution">
    <text evidence="3">The sequence shown here is derived from an EMBL/GenBank/DDBJ whole genome shotgun (WGS) entry which is preliminary data.</text>
</comment>
<keyword evidence="1 3" id="KW-0808">Transferase</keyword>
<name>A0A166CC63_METOA</name>
<dbReference type="PANTHER" id="PTHR44068:SF11">
    <property type="entry name" value="GERANYL DIPHOSPHATE 2-C-METHYLTRANSFERASE"/>
    <property type="match status" value="1"/>
</dbReference>
<dbReference type="GO" id="GO:0032259">
    <property type="term" value="P:methylation"/>
    <property type="evidence" value="ECO:0007669"/>
    <property type="project" value="UniProtKB-KW"/>
</dbReference>
<dbReference type="PANTHER" id="PTHR44068">
    <property type="entry name" value="ZGC:194242"/>
    <property type="match status" value="1"/>
</dbReference>
<dbReference type="RefSeq" id="WP_042693978.1">
    <property type="nucleotide sequence ID" value="NZ_CABMAB010000031.1"/>
</dbReference>
<dbReference type="CDD" id="cd02440">
    <property type="entry name" value="AdoMet_MTases"/>
    <property type="match status" value="1"/>
</dbReference>
<evidence type="ECO:0000313" key="4">
    <source>
        <dbReference type="Proteomes" id="UP000077428"/>
    </source>
</evidence>
<dbReference type="EMBL" id="LWMU01000059">
    <property type="protein sequence ID" value="KZX13037.1"/>
    <property type="molecule type" value="Genomic_DNA"/>
</dbReference>
<dbReference type="Gene3D" id="3.40.50.150">
    <property type="entry name" value="Vaccinia Virus protein VP39"/>
    <property type="match status" value="1"/>
</dbReference>
<evidence type="ECO:0000259" key="2">
    <source>
        <dbReference type="Pfam" id="PF08241"/>
    </source>
</evidence>
<keyword evidence="4" id="KW-1185">Reference proteome</keyword>
<dbReference type="InterPro" id="IPR029063">
    <property type="entry name" value="SAM-dependent_MTases_sf"/>
</dbReference>
<dbReference type="OrthoDB" id="1018at2157"/>
<reference evidence="4" key="1">
    <citation type="journal article" date="2016" name="Genome Announc.">
        <title>Draft Genome Sequences of Methanobrevibacter curvatus DSM11111, Methanobrevibacter cuticularis DSM11139, Methanobrevibacter filiformis DSM11501, and Methanobrevibacter oralis DSM7256.</title>
        <authorList>
            <person name="Poehlein A."/>
            <person name="Seedorf H."/>
        </authorList>
    </citation>
    <scope>NUCLEOTIDE SEQUENCE [LARGE SCALE GENOMIC DNA]</scope>
    <source>
        <strain evidence="4">DSM 7256 / JCM 30027 / ZR</strain>
    </source>
</reference>
<dbReference type="GO" id="GO:0043770">
    <property type="term" value="F:demethylmenaquinone methyltransferase activity"/>
    <property type="evidence" value="ECO:0007669"/>
    <property type="project" value="UniProtKB-EC"/>
</dbReference>
<evidence type="ECO:0000256" key="1">
    <source>
        <dbReference type="ARBA" id="ARBA00022679"/>
    </source>
</evidence>
<proteinExistence type="predicted"/>
<dbReference type="SUPFAM" id="SSF53335">
    <property type="entry name" value="S-adenosyl-L-methionine-dependent methyltransferases"/>
    <property type="match status" value="1"/>
</dbReference>
<dbReference type="EC" id="2.1.1.163" evidence="3"/>
<dbReference type="Pfam" id="PF08241">
    <property type="entry name" value="Methyltransf_11"/>
    <property type="match status" value="1"/>
</dbReference>
<dbReference type="AlphaFoldDB" id="A0A166CC63"/>
<dbReference type="InterPro" id="IPR050447">
    <property type="entry name" value="Erg6_SMT_methyltransf"/>
</dbReference>
<dbReference type="GO" id="GO:0008757">
    <property type="term" value="F:S-adenosylmethionine-dependent methyltransferase activity"/>
    <property type="evidence" value="ECO:0007669"/>
    <property type="project" value="InterPro"/>
</dbReference>
<gene>
    <name evidence="3" type="primary">ubiE_2</name>
    <name evidence="3" type="ORF">MBORA_09380</name>
</gene>
<dbReference type="PATRIC" id="fig|66851.6.peg.1030"/>
<protein>
    <submittedName>
        <fullName evidence="3">Demethylmenaquinone methyltransferase</fullName>
        <ecNumber evidence="3">2.1.1.163</ecNumber>
    </submittedName>
</protein>
<keyword evidence="3" id="KW-0489">Methyltransferase</keyword>
<dbReference type="InterPro" id="IPR013216">
    <property type="entry name" value="Methyltransf_11"/>
</dbReference>
<organism evidence="3 4">
    <name type="scientific">Methanobrevibacter oralis</name>
    <dbReference type="NCBI Taxonomy" id="66851"/>
    <lineage>
        <taxon>Archaea</taxon>
        <taxon>Methanobacteriati</taxon>
        <taxon>Methanobacteriota</taxon>
        <taxon>Methanomada group</taxon>
        <taxon>Methanobacteria</taxon>
        <taxon>Methanobacteriales</taxon>
        <taxon>Methanobacteriaceae</taxon>
        <taxon>Methanobrevibacter</taxon>
    </lineage>
</organism>
<dbReference type="STRING" id="66851.MBORA_09380"/>
<sequence length="222" mass="25527">MTDEDKIYTGHHIEDKELIKNARKPEGELGHQILDRMNKSHELMARWGVSYFKVVPENKILDIGCGGGRNLERFSKQISDEGKVVGIDYSEVSIEKSIKHNQKAIDEGKVEVIQGSVSEMPFEDESFDIATAFETIYFWPDFINDLKEVYRVLKKGGFIFICNEAIYEEGKMDKYDDLVELLDMKIYSEDVLKASLENAGFVEFKAHIQKDEGWICLTARKD</sequence>
<accession>A0A166CC63</accession>
<feature type="domain" description="Methyltransferase type 11" evidence="2">
    <location>
        <begin position="61"/>
        <end position="161"/>
    </location>
</feature>